<dbReference type="OrthoDB" id="5966662at2"/>
<evidence type="ECO:0000313" key="3">
    <source>
        <dbReference type="Proteomes" id="UP000251842"/>
    </source>
</evidence>
<gene>
    <name evidence="2" type="ORF">DCD74_12130</name>
</gene>
<reference evidence="3" key="1">
    <citation type="submission" date="2018-05" db="EMBL/GenBank/DDBJ databases">
        <title>Luteimonas pekinense sp. nov., isolated from human Meibomian gland secretions, Beijing, China.</title>
        <authorList>
            <person name="Wen T."/>
            <person name="Bai H."/>
            <person name="Lv H."/>
        </authorList>
    </citation>
    <scope>NUCLEOTIDE SEQUENCE [LARGE SCALE GENOMIC DNA]</scope>
    <source>
        <strain evidence="3">83-4</strain>
    </source>
</reference>
<dbReference type="Proteomes" id="UP000251842">
    <property type="component" value="Chromosome"/>
</dbReference>
<protein>
    <recommendedName>
        <fullName evidence="4">DUF2752 domain-containing protein</fullName>
    </recommendedName>
</protein>
<keyword evidence="1" id="KW-0472">Membrane</keyword>
<dbReference type="InterPro" id="IPR021215">
    <property type="entry name" value="DUF2752"/>
</dbReference>
<feature type="transmembrane region" description="Helical" evidence="1">
    <location>
        <begin position="75"/>
        <end position="95"/>
    </location>
</feature>
<evidence type="ECO:0008006" key="4">
    <source>
        <dbReference type="Google" id="ProtNLM"/>
    </source>
</evidence>
<accession>A0A344J9D8</accession>
<dbReference type="Pfam" id="PF10825">
    <property type="entry name" value="DUF2752"/>
    <property type="match status" value="1"/>
</dbReference>
<keyword evidence="1" id="KW-1133">Transmembrane helix</keyword>
<keyword evidence="3" id="KW-1185">Reference proteome</keyword>
<keyword evidence="1" id="KW-0812">Transmembrane</keyword>
<dbReference type="RefSeq" id="WP_112927848.1">
    <property type="nucleotide sequence ID" value="NZ_CP029556.1"/>
</dbReference>
<dbReference type="KEGG" id="lue:DCD74_12130"/>
<feature type="transmembrane region" description="Helical" evidence="1">
    <location>
        <begin position="12"/>
        <end position="31"/>
    </location>
</feature>
<evidence type="ECO:0000256" key="1">
    <source>
        <dbReference type="SAM" id="Phobius"/>
    </source>
</evidence>
<sequence length="144" mass="15244">MPALPLRWRRAWPTALLGVGALAVGAVLLRFNPNAAGNPLPACPFHAVTGLYCPGCGSTRALHALVHGDVATALAMNPLLVISLPLLAWMALDAAGLRLPGATRMRAVIGNPKLWLVALCSYWLARNLPWPPFNWLAPGGFPGL</sequence>
<organism evidence="2 3">
    <name type="scientific">Solilutibacter oculi</name>
    <dbReference type="NCBI Taxonomy" id="2698682"/>
    <lineage>
        <taxon>Bacteria</taxon>
        <taxon>Pseudomonadati</taxon>
        <taxon>Pseudomonadota</taxon>
        <taxon>Gammaproteobacteria</taxon>
        <taxon>Lysobacterales</taxon>
        <taxon>Lysobacteraceae</taxon>
        <taxon>Solilutibacter</taxon>
    </lineage>
</organism>
<name>A0A344J9D8_9GAMM</name>
<dbReference type="EMBL" id="CP029556">
    <property type="protein sequence ID" value="AXA85648.1"/>
    <property type="molecule type" value="Genomic_DNA"/>
</dbReference>
<evidence type="ECO:0000313" key="2">
    <source>
        <dbReference type="EMBL" id="AXA85648.1"/>
    </source>
</evidence>
<dbReference type="AlphaFoldDB" id="A0A344J9D8"/>
<proteinExistence type="predicted"/>